<dbReference type="GO" id="GO:0016209">
    <property type="term" value="F:antioxidant activity"/>
    <property type="evidence" value="ECO:0007669"/>
    <property type="project" value="InterPro"/>
</dbReference>
<evidence type="ECO:0000313" key="3">
    <source>
        <dbReference type="EMBL" id="RID87506.1"/>
    </source>
</evidence>
<dbReference type="Gene3D" id="3.40.30.10">
    <property type="entry name" value="Glutaredoxin"/>
    <property type="match status" value="1"/>
</dbReference>
<reference evidence="3 4" key="1">
    <citation type="submission" date="2018-08" db="EMBL/GenBank/DDBJ databases">
        <title>Bacillus jemisoniae sp. nov., Bacillus chryseoplanitiae sp. nov., Bacillus resnikiae sp. nov., and Bacillus frankliniae sp. nov., isolated from Viking spacecraft and associated surfaces.</title>
        <authorList>
            <person name="Seuylemezian A."/>
            <person name="Vaishampayan P."/>
        </authorList>
    </citation>
    <scope>NUCLEOTIDE SEQUENCE [LARGE SCALE GENOMIC DNA]</scope>
    <source>
        <strain evidence="3 4">JJ-247</strain>
    </source>
</reference>
<comment type="caution">
    <text evidence="3">The sequence shown here is derived from an EMBL/GenBank/DDBJ whole genome shotgun (WGS) entry which is preliminary data.</text>
</comment>
<proteinExistence type="predicted"/>
<dbReference type="InterPro" id="IPR000866">
    <property type="entry name" value="AhpC/TSA"/>
</dbReference>
<protein>
    <recommendedName>
        <fullName evidence="2">Alkyl hydroperoxide reductase subunit C/ Thiol specific antioxidant domain-containing protein</fullName>
    </recommendedName>
</protein>
<dbReference type="AlphaFoldDB" id="A0A398BJ81"/>
<evidence type="ECO:0000313" key="4">
    <source>
        <dbReference type="Proteomes" id="UP000265816"/>
    </source>
</evidence>
<evidence type="ECO:0000259" key="2">
    <source>
        <dbReference type="Pfam" id="PF00578"/>
    </source>
</evidence>
<dbReference type="Proteomes" id="UP000265816">
    <property type="component" value="Unassembled WGS sequence"/>
</dbReference>
<accession>A0A398BJ81</accession>
<feature type="domain" description="Alkyl hydroperoxide reductase subunit C/ Thiol specific antioxidant" evidence="2">
    <location>
        <begin position="1"/>
        <end position="79"/>
    </location>
</feature>
<dbReference type="OrthoDB" id="2870820at2"/>
<keyword evidence="4" id="KW-1185">Reference proteome</keyword>
<dbReference type="InterPro" id="IPR036249">
    <property type="entry name" value="Thioredoxin-like_sf"/>
</dbReference>
<keyword evidence="1" id="KW-1015">Disulfide bond</keyword>
<sequence>MVELQKNKELFSQFPGNVYAVSVASVKEHSKMKDELGLDYPVLSDEDLKLIRKVELVDPQFPKALRGFAVLDKNGKVLHSEEIDPFGEQASAIFEFASKKVADGK</sequence>
<dbReference type="Pfam" id="PF00578">
    <property type="entry name" value="AhpC-TSA"/>
    <property type="match status" value="1"/>
</dbReference>
<evidence type="ECO:0000256" key="1">
    <source>
        <dbReference type="ARBA" id="ARBA00023157"/>
    </source>
</evidence>
<dbReference type="EMBL" id="QWVT01000009">
    <property type="protein sequence ID" value="RID87506.1"/>
    <property type="molecule type" value="Genomic_DNA"/>
</dbReference>
<dbReference type="SUPFAM" id="SSF52833">
    <property type="entry name" value="Thioredoxin-like"/>
    <property type="match status" value="1"/>
</dbReference>
<dbReference type="GO" id="GO:0016491">
    <property type="term" value="F:oxidoreductase activity"/>
    <property type="evidence" value="ECO:0007669"/>
    <property type="project" value="InterPro"/>
</dbReference>
<gene>
    <name evidence="3" type="ORF">D1970_04865</name>
</gene>
<name>A0A398BJ81_9BACI</name>
<organism evidence="3 4">
    <name type="scientific">Mesobacillus zeae</name>
    <dbReference type="NCBI Taxonomy" id="1917180"/>
    <lineage>
        <taxon>Bacteria</taxon>
        <taxon>Bacillati</taxon>
        <taxon>Bacillota</taxon>
        <taxon>Bacilli</taxon>
        <taxon>Bacillales</taxon>
        <taxon>Bacillaceae</taxon>
        <taxon>Mesobacillus</taxon>
    </lineage>
</organism>